<dbReference type="Pfam" id="PF01118">
    <property type="entry name" value="Semialdhyde_dh"/>
    <property type="match status" value="1"/>
</dbReference>
<sequence length="326" mass="36588">MFNVGIVGSEGYAVGELFSLLINHPDVILRRVYAPGRAGTVVNDVHPGLFGERRMEFTDEAKFDDLDVLFICLQTGASRAFLNTHKLPDNLKVIDFSLEHRLPTEGVDGGFVYGLPESYRRRICSADRVAVPGCFASSIAIGLIPLAKHLLLNNEIHIHSVAGKTEAAARPREGSPLSYNMLFDDFSIYRPFVHPQIDEVRNTLCDIQKSFQQRLNFIPMRANYARGIYTSIYTECNVELHTIREMYEEYYDDHSFIHIVDKFPDVRDIANTNNCLLHLSKHEGKLLIVSTLDNLLKGAAGTAIHIMNLMTGLVETTGLRVKSSSF</sequence>
<proteinExistence type="predicted"/>
<dbReference type="PANTHER" id="PTHR32338:SF10">
    <property type="entry name" value="N-ACETYL-GAMMA-GLUTAMYL-PHOSPHATE REDUCTASE, CHLOROPLASTIC-RELATED"/>
    <property type="match status" value="1"/>
</dbReference>
<dbReference type="InterPro" id="IPR058924">
    <property type="entry name" value="AGPR_dimerisation_dom"/>
</dbReference>
<evidence type="ECO:0000313" key="7">
    <source>
        <dbReference type="EMBL" id="SJZ65257.1"/>
    </source>
</evidence>
<name>A0A0A2EK09_PORCN</name>
<keyword evidence="2" id="KW-0028">Amino-acid biosynthesis</keyword>
<dbReference type="OrthoDB" id="9801289at2"/>
<evidence type="ECO:0000256" key="2">
    <source>
        <dbReference type="ARBA" id="ARBA00022605"/>
    </source>
</evidence>
<keyword evidence="1" id="KW-0055">Arginine biosynthesis</keyword>
<dbReference type="SUPFAM" id="SSF55347">
    <property type="entry name" value="Glyceraldehyde-3-phosphate dehydrogenase-like, C-terminal domain"/>
    <property type="match status" value="1"/>
</dbReference>
<keyword evidence="8" id="KW-1185">Reference proteome</keyword>
<dbReference type="Proteomes" id="UP000030125">
    <property type="component" value="Unassembled WGS sequence"/>
</dbReference>
<evidence type="ECO:0000313" key="6">
    <source>
        <dbReference type="EMBL" id="KGN79273.1"/>
    </source>
</evidence>
<accession>A0A0A2EK09</accession>
<dbReference type="GO" id="GO:0016620">
    <property type="term" value="F:oxidoreductase activity, acting on the aldehyde or oxo group of donors, NAD or NADP as acceptor"/>
    <property type="evidence" value="ECO:0007669"/>
    <property type="project" value="InterPro"/>
</dbReference>
<reference evidence="6 8" key="1">
    <citation type="submission" date="2014-08" db="EMBL/GenBank/DDBJ databases">
        <title>Porphyromonas cangingivalis strain:COT-109_OH1386 Genome sequencing.</title>
        <authorList>
            <person name="Wallis C."/>
            <person name="Deusch O."/>
            <person name="O'Flynn C."/>
            <person name="Davis I."/>
            <person name="Jospin G."/>
            <person name="Darling A.E."/>
            <person name="Coil D.A."/>
            <person name="Alexiev A."/>
            <person name="Horsfall A."/>
            <person name="Kirkwood N."/>
            <person name="Harris S."/>
            <person name="Eisen J.A."/>
        </authorList>
    </citation>
    <scope>NUCLEOTIDE SEQUENCE [LARGE SCALE GENOMIC DNA]</scope>
    <source>
        <strain evidence="8">COT-109 OH1386</strain>
        <strain evidence="6">COT-109_OH1386</strain>
    </source>
</reference>
<evidence type="ECO:0000256" key="4">
    <source>
        <dbReference type="ARBA" id="ARBA00023002"/>
    </source>
</evidence>
<dbReference type="Gene3D" id="3.30.360.10">
    <property type="entry name" value="Dihydrodipicolinate Reductase, domain 2"/>
    <property type="match status" value="1"/>
</dbReference>
<dbReference type="EMBL" id="FUWL01000012">
    <property type="protein sequence ID" value="SJZ65257.1"/>
    <property type="molecule type" value="Genomic_DNA"/>
</dbReference>
<dbReference type="GO" id="GO:0006526">
    <property type="term" value="P:L-arginine biosynthetic process"/>
    <property type="evidence" value="ECO:0007669"/>
    <property type="project" value="UniProtKB-KW"/>
</dbReference>
<keyword evidence="4" id="KW-0560">Oxidoreductase</keyword>
<evidence type="ECO:0000256" key="1">
    <source>
        <dbReference type="ARBA" id="ARBA00022571"/>
    </source>
</evidence>
<dbReference type="eggNOG" id="COG0002">
    <property type="taxonomic scope" value="Bacteria"/>
</dbReference>
<evidence type="ECO:0000313" key="8">
    <source>
        <dbReference type="Proteomes" id="UP000030125"/>
    </source>
</evidence>
<protein>
    <submittedName>
        <fullName evidence="7">N-acetyl-gamma-glutamyl-phosphate reductase</fullName>
    </submittedName>
</protein>
<organism evidence="6 8">
    <name type="scientific">Porphyromonas cangingivalis</name>
    <dbReference type="NCBI Taxonomy" id="36874"/>
    <lineage>
        <taxon>Bacteria</taxon>
        <taxon>Pseudomonadati</taxon>
        <taxon>Bacteroidota</taxon>
        <taxon>Bacteroidia</taxon>
        <taxon>Bacteroidales</taxon>
        <taxon>Porphyromonadaceae</taxon>
        <taxon>Porphyromonas</taxon>
    </lineage>
</organism>
<dbReference type="Gene3D" id="3.40.50.720">
    <property type="entry name" value="NAD(P)-binding Rossmann-like Domain"/>
    <property type="match status" value="1"/>
</dbReference>
<evidence type="ECO:0000256" key="3">
    <source>
        <dbReference type="ARBA" id="ARBA00022857"/>
    </source>
</evidence>
<dbReference type="InterPro" id="IPR000534">
    <property type="entry name" value="Semialdehyde_DH_NAD-bd"/>
</dbReference>
<dbReference type="SUPFAM" id="SSF51735">
    <property type="entry name" value="NAD(P)-binding Rossmann-fold domains"/>
    <property type="match status" value="1"/>
</dbReference>
<dbReference type="AlphaFoldDB" id="A0A0A2EK09"/>
<reference evidence="7 9" key="2">
    <citation type="submission" date="2017-02" db="EMBL/GenBank/DDBJ databases">
        <authorList>
            <person name="Peterson S.W."/>
        </authorList>
    </citation>
    <scope>NUCLEOTIDE SEQUENCE [LARGE SCALE GENOMIC DNA]</scope>
    <source>
        <strain evidence="7 9">ATCC 700135</strain>
    </source>
</reference>
<dbReference type="PANTHER" id="PTHR32338">
    <property type="entry name" value="N-ACETYL-GAMMA-GLUTAMYL-PHOSPHATE REDUCTASE, CHLOROPLASTIC-RELATED-RELATED"/>
    <property type="match status" value="1"/>
</dbReference>
<dbReference type="Proteomes" id="UP000189956">
    <property type="component" value="Unassembled WGS sequence"/>
</dbReference>
<dbReference type="InterPro" id="IPR050085">
    <property type="entry name" value="AGPR"/>
</dbReference>
<dbReference type="EMBL" id="JQJD01000051">
    <property type="protein sequence ID" value="KGN79273.1"/>
    <property type="molecule type" value="Genomic_DNA"/>
</dbReference>
<dbReference type="GO" id="GO:0051287">
    <property type="term" value="F:NAD binding"/>
    <property type="evidence" value="ECO:0007669"/>
    <property type="project" value="InterPro"/>
</dbReference>
<dbReference type="SMART" id="SM00859">
    <property type="entry name" value="Semialdhyde_dh"/>
    <property type="match status" value="1"/>
</dbReference>
<dbReference type="InterPro" id="IPR036291">
    <property type="entry name" value="NAD(P)-bd_dom_sf"/>
</dbReference>
<feature type="domain" description="Semialdehyde dehydrogenase NAD-binding" evidence="5">
    <location>
        <begin position="3"/>
        <end position="126"/>
    </location>
</feature>
<evidence type="ECO:0000313" key="9">
    <source>
        <dbReference type="Proteomes" id="UP000189956"/>
    </source>
</evidence>
<gene>
    <name evidence="6" type="ORF">HQ35_08200</name>
    <name evidence="7" type="ORF">SAMN02745205_01499</name>
</gene>
<dbReference type="Pfam" id="PF22698">
    <property type="entry name" value="Semialdhyde_dhC_1"/>
    <property type="match status" value="1"/>
</dbReference>
<evidence type="ECO:0000259" key="5">
    <source>
        <dbReference type="SMART" id="SM00859"/>
    </source>
</evidence>
<keyword evidence="3" id="KW-0521">NADP</keyword>
<dbReference type="STRING" id="36874.HQ34_01875"/>
<dbReference type="RefSeq" id="WP_025838412.1">
    <property type="nucleotide sequence ID" value="NZ_FUWL01000012.1"/>
</dbReference>